<dbReference type="InterPro" id="IPR056767">
    <property type="entry name" value="C2H2-Znf_KIN17"/>
</dbReference>
<evidence type="ECO:0000313" key="3">
    <source>
        <dbReference type="EMBL" id="QBM88572.1"/>
    </source>
</evidence>
<dbReference type="InterPro" id="IPR037321">
    <property type="entry name" value="KIN17-like"/>
</dbReference>
<dbReference type="InterPro" id="IPR019447">
    <property type="entry name" value="DNA/RNA-bd_Kin17_WH-like_dom"/>
</dbReference>
<sequence>MGKADFGSAKYQAKQLKALGLQKLRFYCQLCLKQCRDANGFKMHLSSPSHTGRVSNMSEDGSALAVLEQFLSQFEGDFLRLLRVNHGTKKISANKFYQEYILNDKDHVHMNATRWASLTAFVKHLGRAGKVRVELPPDEDDEFNLFIRLVDAAEPSADKREKNLQTEEERQARFLDSQIEKGKQLLSQASVENASKPHENQPVSKGPVTISLKGIGAKKAPKKPVFAASSDDDDDNNE</sequence>
<dbReference type="Pfam" id="PF25095">
    <property type="entry name" value="C2H2-zf_KIN17"/>
    <property type="match status" value="1"/>
</dbReference>
<dbReference type="PROSITE" id="PS00028">
    <property type="entry name" value="ZINC_FINGER_C2H2_1"/>
    <property type="match status" value="1"/>
</dbReference>
<dbReference type="InterPro" id="IPR038254">
    <property type="entry name" value="KIN17_WH-like_sf"/>
</dbReference>
<gene>
    <name evidence="3" type="primary">MPUL0C05430</name>
    <name evidence="3" type="ORF">METSCH_C05430</name>
</gene>
<feature type="domain" description="C2H2-type" evidence="2">
    <location>
        <begin position="28"/>
        <end position="50"/>
    </location>
</feature>
<evidence type="ECO:0000256" key="1">
    <source>
        <dbReference type="SAM" id="MobiDB-lite"/>
    </source>
</evidence>
<dbReference type="GO" id="GO:0003690">
    <property type="term" value="F:double-stranded DNA binding"/>
    <property type="evidence" value="ECO:0007669"/>
    <property type="project" value="TreeGrafter"/>
</dbReference>
<feature type="compositionally biased region" description="Low complexity" evidence="1">
    <location>
        <begin position="213"/>
        <end position="229"/>
    </location>
</feature>
<dbReference type="SMART" id="SM01253">
    <property type="entry name" value="Kin17_mid"/>
    <property type="match status" value="1"/>
</dbReference>
<dbReference type="InterPro" id="IPR013087">
    <property type="entry name" value="Znf_C2H2_type"/>
</dbReference>
<accession>A0A4P6XMD8</accession>
<dbReference type="EMBL" id="CP034458">
    <property type="protein sequence ID" value="QBM88572.1"/>
    <property type="molecule type" value="Genomic_DNA"/>
</dbReference>
<keyword evidence="4" id="KW-1185">Reference proteome</keyword>
<evidence type="ECO:0000313" key="4">
    <source>
        <dbReference type="Proteomes" id="UP000292447"/>
    </source>
</evidence>
<dbReference type="GO" id="GO:0006974">
    <property type="term" value="P:DNA damage response"/>
    <property type="evidence" value="ECO:0007669"/>
    <property type="project" value="TreeGrafter"/>
</dbReference>
<dbReference type="GO" id="GO:0005634">
    <property type="term" value="C:nucleus"/>
    <property type="evidence" value="ECO:0007669"/>
    <property type="project" value="TreeGrafter"/>
</dbReference>
<protein>
    <submittedName>
        <fullName evidence="3">DNA/RNA-binding protein KIN17</fullName>
    </submittedName>
</protein>
<dbReference type="Gene3D" id="1.10.10.2030">
    <property type="entry name" value="DNA/RNA-binding protein Kin17, conserved domain"/>
    <property type="match status" value="1"/>
</dbReference>
<dbReference type="SUPFAM" id="SSF57667">
    <property type="entry name" value="beta-beta-alpha zinc fingers"/>
    <property type="match status" value="1"/>
</dbReference>
<reference evidence="4" key="1">
    <citation type="submission" date="2019-03" db="EMBL/GenBank/DDBJ databases">
        <title>Snf2 controls pulcherriminic acid biosynthesis and connects pigmentation and antifungal activity of the yeast Metschnikowia pulcherrima.</title>
        <authorList>
            <person name="Gore-Lloyd D."/>
            <person name="Sumann I."/>
            <person name="Brachmann A.O."/>
            <person name="Schneeberger K."/>
            <person name="Ortiz-Merino R.A."/>
            <person name="Moreno-Beltran M."/>
            <person name="Schlaefli M."/>
            <person name="Kirner P."/>
            <person name="Santos Kron A."/>
            <person name="Wolfe K.H."/>
            <person name="Piel J."/>
            <person name="Ahrens C.H."/>
            <person name="Henk D."/>
            <person name="Freimoser F.M."/>
        </authorList>
    </citation>
    <scope>NUCLEOTIDE SEQUENCE [LARGE SCALE GENOMIC DNA]</scope>
    <source>
        <strain evidence="4">APC 1.2</strain>
    </source>
</reference>
<organism evidence="3 4">
    <name type="scientific">Metschnikowia aff. pulcherrima</name>
    <dbReference type="NCBI Taxonomy" id="2163413"/>
    <lineage>
        <taxon>Eukaryota</taxon>
        <taxon>Fungi</taxon>
        <taxon>Dikarya</taxon>
        <taxon>Ascomycota</taxon>
        <taxon>Saccharomycotina</taxon>
        <taxon>Pichiomycetes</taxon>
        <taxon>Metschnikowiaceae</taxon>
        <taxon>Metschnikowia</taxon>
    </lineage>
</organism>
<name>A0A4P6XMD8_9ASCO</name>
<evidence type="ECO:0000259" key="2">
    <source>
        <dbReference type="PROSITE" id="PS00028"/>
    </source>
</evidence>
<dbReference type="AlphaFoldDB" id="A0A4P6XMD8"/>
<dbReference type="PANTHER" id="PTHR12805">
    <property type="entry name" value="KIN17 KIN, ANTIGENIC DETERMINANT OF RECA PROTEIN HOMOLOG"/>
    <property type="match status" value="1"/>
</dbReference>
<proteinExistence type="predicted"/>
<feature type="region of interest" description="Disordered" evidence="1">
    <location>
        <begin position="185"/>
        <end position="238"/>
    </location>
</feature>
<dbReference type="STRING" id="2163413.A0A4P6XMD8"/>
<dbReference type="InterPro" id="IPR036236">
    <property type="entry name" value="Znf_C2H2_sf"/>
</dbReference>
<dbReference type="GO" id="GO:0006260">
    <property type="term" value="P:DNA replication"/>
    <property type="evidence" value="ECO:0007669"/>
    <property type="project" value="TreeGrafter"/>
</dbReference>
<dbReference type="Pfam" id="PF10357">
    <property type="entry name" value="WH_KIN17"/>
    <property type="match status" value="1"/>
</dbReference>
<dbReference type="PANTHER" id="PTHR12805:SF0">
    <property type="entry name" value="DNA_RNA-BINDING PROTEIN KIN17"/>
    <property type="match status" value="1"/>
</dbReference>
<dbReference type="Proteomes" id="UP000292447">
    <property type="component" value="Chromosome III"/>
</dbReference>